<protein>
    <recommendedName>
        <fullName evidence="3">C-type lectin domain-containing protein</fullName>
    </recommendedName>
</protein>
<dbReference type="InterPro" id="IPR033992">
    <property type="entry name" value="NKR-like_CTLD"/>
</dbReference>
<dbReference type="InterPro" id="IPR001304">
    <property type="entry name" value="C-type_lectin-like"/>
</dbReference>
<dbReference type="SUPFAM" id="SSF56436">
    <property type="entry name" value="C-type lectin-like"/>
    <property type="match status" value="1"/>
</dbReference>
<reference evidence="4" key="3">
    <citation type="submission" date="2025-08" db="UniProtKB">
        <authorList>
            <consortium name="Ensembl"/>
        </authorList>
    </citation>
    <scope>IDENTIFICATION</scope>
</reference>
<proteinExistence type="predicted"/>
<dbReference type="PANTHER" id="PTHR47648:SF1">
    <property type="entry name" value="KILLER CELL LECTIN-LIKE RECEPTOR SUBFAMILY G MEMBER 1"/>
    <property type="match status" value="1"/>
</dbReference>
<name>K7G616_PELSI</name>
<accession>K7G616</accession>
<reference evidence="5" key="2">
    <citation type="journal article" date="2013" name="Nat. Genet.">
        <title>The draft genomes of soft-shell turtle and green sea turtle yield insights into the development and evolution of the turtle-specific body plan.</title>
        <authorList>
            <person name="Wang Z."/>
            <person name="Pascual-Anaya J."/>
            <person name="Zadissa A."/>
            <person name="Li W."/>
            <person name="Niimura Y."/>
            <person name="Huang Z."/>
            <person name="Li C."/>
            <person name="White S."/>
            <person name="Xiong Z."/>
            <person name="Fang D."/>
            <person name="Wang B."/>
            <person name="Ming Y."/>
            <person name="Chen Y."/>
            <person name="Zheng Y."/>
            <person name="Kuraku S."/>
            <person name="Pignatelli M."/>
            <person name="Herrero J."/>
            <person name="Beal K."/>
            <person name="Nozawa M."/>
            <person name="Li Q."/>
            <person name="Wang J."/>
            <person name="Zhang H."/>
            <person name="Yu L."/>
            <person name="Shigenobu S."/>
            <person name="Wang J."/>
            <person name="Liu J."/>
            <person name="Flicek P."/>
            <person name="Searle S."/>
            <person name="Wang J."/>
            <person name="Kuratani S."/>
            <person name="Yin Y."/>
            <person name="Aken B."/>
            <person name="Zhang G."/>
            <person name="Irie N."/>
        </authorList>
    </citation>
    <scope>NUCLEOTIDE SEQUENCE [LARGE SCALE GENOMIC DNA]</scope>
    <source>
        <strain evidence="5">Daiwa-1</strain>
    </source>
</reference>
<evidence type="ECO:0000256" key="1">
    <source>
        <dbReference type="ARBA" id="ARBA00004167"/>
    </source>
</evidence>
<evidence type="ECO:0000313" key="5">
    <source>
        <dbReference type="Proteomes" id="UP000007267"/>
    </source>
</evidence>
<dbReference type="eggNOG" id="KOG4297">
    <property type="taxonomic scope" value="Eukaryota"/>
</dbReference>
<dbReference type="OMA" id="YLPWICE"/>
<dbReference type="Gene3D" id="3.10.100.10">
    <property type="entry name" value="Mannose-Binding Protein A, subunit A"/>
    <property type="match status" value="1"/>
</dbReference>
<dbReference type="SMART" id="SM00034">
    <property type="entry name" value="CLECT"/>
    <property type="match status" value="1"/>
</dbReference>
<dbReference type="HOGENOM" id="CLU_049894_10_2_1"/>
<keyword evidence="5" id="KW-1185">Reference proteome</keyword>
<dbReference type="EMBL" id="AGCU01041762">
    <property type="status" value="NOT_ANNOTATED_CDS"/>
    <property type="molecule type" value="Genomic_DNA"/>
</dbReference>
<dbReference type="InterPro" id="IPR042190">
    <property type="entry name" value="KLRG1"/>
</dbReference>
<dbReference type="CDD" id="cd03593">
    <property type="entry name" value="CLECT_NK_receptors_like"/>
    <property type="match status" value="1"/>
</dbReference>
<dbReference type="AlphaFoldDB" id="K7G616"/>
<dbReference type="Ensembl" id="ENSPSIT00000015801.1">
    <property type="protein sequence ID" value="ENSPSIP00000015727.1"/>
    <property type="gene ID" value="ENSPSIG00000014042.1"/>
</dbReference>
<dbReference type="GO" id="GO:0030246">
    <property type="term" value="F:carbohydrate binding"/>
    <property type="evidence" value="ECO:0007669"/>
    <property type="project" value="UniProtKB-KW"/>
</dbReference>
<evidence type="ECO:0000256" key="2">
    <source>
        <dbReference type="ARBA" id="ARBA00022734"/>
    </source>
</evidence>
<sequence length="124" mass="13887">FADSTCPGCPDQWLGYRSSCYFFSKMKKDWSSSQDSCSAEGSHLLVISDASKMDLFKQMYTDTYWIGLRNKNGTAWTWEDGSKLNNTKVLSNSPVQHCGVLVKGVLQASSCEVPLPWICEKSLK</sequence>
<feature type="domain" description="C-type lectin" evidence="3">
    <location>
        <begin position="16"/>
        <end position="120"/>
    </location>
</feature>
<reference evidence="5" key="1">
    <citation type="submission" date="2011-10" db="EMBL/GenBank/DDBJ databases">
        <authorList>
            <consortium name="Soft-shell Turtle Genome Consortium"/>
        </authorList>
    </citation>
    <scope>NUCLEOTIDE SEQUENCE [LARGE SCALE GENOMIC DNA]</scope>
    <source>
        <strain evidence="5">Daiwa-1</strain>
    </source>
</reference>
<keyword evidence="2" id="KW-0430">Lectin</keyword>
<organism evidence="4 5">
    <name type="scientific">Pelodiscus sinensis</name>
    <name type="common">Chinese softshell turtle</name>
    <name type="synonym">Trionyx sinensis</name>
    <dbReference type="NCBI Taxonomy" id="13735"/>
    <lineage>
        <taxon>Eukaryota</taxon>
        <taxon>Metazoa</taxon>
        <taxon>Chordata</taxon>
        <taxon>Craniata</taxon>
        <taxon>Vertebrata</taxon>
        <taxon>Euteleostomi</taxon>
        <taxon>Archelosauria</taxon>
        <taxon>Testudinata</taxon>
        <taxon>Testudines</taxon>
        <taxon>Cryptodira</taxon>
        <taxon>Trionychia</taxon>
        <taxon>Trionychidae</taxon>
        <taxon>Pelodiscus</taxon>
    </lineage>
</organism>
<dbReference type="InterPro" id="IPR016187">
    <property type="entry name" value="CTDL_fold"/>
</dbReference>
<dbReference type="InterPro" id="IPR016186">
    <property type="entry name" value="C-type_lectin-like/link_sf"/>
</dbReference>
<dbReference type="PANTHER" id="PTHR47648">
    <property type="entry name" value="KILLER CELL LECTIN-LIKE RECEPTOR SUBFAMILY G MEMBER 1"/>
    <property type="match status" value="1"/>
</dbReference>
<comment type="subcellular location">
    <subcellularLocation>
        <location evidence="1">Membrane</location>
        <topology evidence="1">Single-pass membrane protein</topology>
    </subcellularLocation>
</comment>
<dbReference type="PROSITE" id="PS50041">
    <property type="entry name" value="C_TYPE_LECTIN_2"/>
    <property type="match status" value="1"/>
</dbReference>
<evidence type="ECO:0000259" key="3">
    <source>
        <dbReference type="PROSITE" id="PS50041"/>
    </source>
</evidence>
<reference evidence="4" key="4">
    <citation type="submission" date="2025-09" db="UniProtKB">
        <authorList>
            <consortium name="Ensembl"/>
        </authorList>
    </citation>
    <scope>IDENTIFICATION</scope>
</reference>
<evidence type="ECO:0000313" key="4">
    <source>
        <dbReference type="Ensembl" id="ENSPSIP00000015727.1"/>
    </source>
</evidence>
<dbReference type="GeneTree" id="ENSGT00940000156296"/>
<dbReference type="Pfam" id="PF00059">
    <property type="entry name" value="Lectin_C"/>
    <property type="match status" value="1"/>
</dbReference>
<dbReference type="GO" id="GO:0016020">
    <property type="term" value="C:membrane"/>
    <property type="evidence" value="ECO:0007669"/>
    <property type="project" value="UniProtKB-SubCell"/>
</dbReference>
<dbReference type="Proteomes" id="UP000007267">
    <property type="component" value="Unassembled WGS sequence"/>
</dbReference>
<dbReference type="STRING" id="13735.ENSPSIP00000015727"/>